<feature type="compositionally biased region" description="Basic and acidic residues" evidence="5">
    <location>
        <begin position="341"/>
        <end position="383"/>
    </location>
</feature>
<dbReference type="FunFam" id="2.10.110.10:FF:000009">
    <property type="entry name" value="Paxillin isoform 1"/>
    <property type="match status" value="1"/>
</dbReference>
<dbReference type="GO" id="GO:0030036">
    <property type="term" value="P:actin cytoskeleton organization"/>
    <property type="evidence" value="ECO:0007669"/>
    <property type="project" value="TreeGrafter"/>
</dbReference>
<evidence type="ECO:0000259" key="6">
    <source>
        <dbReference type="PROSITE" id="PS50023"/>
    </source>
</evidence>
<comment type="caution">
    <text evidence="7">The sequence shown here is derived from an EMBL/GenBank/DDBJ whole genome shotgun (WGS) entry which is preliminary data.</text>
</comment>
<evidence type="ECO:0000256" key="3">
    <source>
        <dbReference type="ARBA" id="ARBA00023038"/>
    </source>
</evidence>
<name>A0A367KVP0_RHIST</name>
<keyword evidence="8" id="KW-1185">Reference proteome</keyword>
<feature type="region of interest" description="Disordered" evidence="5">
    <location>
        <begin position="332"/>
        <end position="400"/>
    </location>
</feature>
<keyword evidence="2 4" id="KW-0862">Zinc</keyword>
<dbReference type="InterPro" id="IPR050604">
    <property type="entry name" value="PDZ-LIM_domain"/>
</dbReference>
<evidence type="ECO:0000256" key="4">
    <source>
        <dbReference type="PROSITE-ProRule" id="PRU00125"/>
    </source>
</evidence>
<evidence type="ECO:0000256" key="1">
    <source>
        <dbReference type="ARBA" id="ARBA00022723"/>
    </source>
</evidence>
<protein>
    <submittedName>
        <fullName evidence="7">Transforming growth factor beta-1-induced transcript 1 protein</fullName>
    </submittedName>
</protein>
<dbReference type="PROSITE" id="PS50023">
    <property type="entry name" value="LIM_DOMAIN_2"/>
    <property type="match status" value="2"/>
</dbReference>
<dbReference type="FunFam" id="2.10.110.10:FF:000020">
    <property type="entry name" value="PDZ and LIM domain protein 5"/>
    <property type="match status" value="1"/>
</dbReference>
<evidence type="ECO:0000313" key="8">
    <source>
        <dbReference type="Proteomes" id="UP000253551"/>
    </source>
</evidence>
<dbReference type="GO" id="GO:0051371">
    <property type="term" value="F:muscle alpha-actinin binding"/>
    <property type="evidence" value="ECO:0007669"/>
    <property type="project" value="TreeGrafter"/>
</dbReference>
<evidence type="ECO:0000313" key="7">
    <source>
        <dbReference type="EMBL" id="RCI06266.1"/>
    </source>
</evidence>
<evidence type="ECO:0000256" key="5">
    <source>
        <dbReference type="SAM" id="MobiDB-lite"/>
    </source>
</evidence>
<dbReference type="Gene3D" id="2.10.110.10">
    <property type="entry name" value="Cysteine Rich Protein"/>
    <property type="match status" value="4"/>
</dbReference>
<accession>A0A367KVP0</accession>
<reference evidence="7 8" key="1">
    <citation type="journal article" date="2018" name="G3 (Bethesda)">
        <title>Phylogenetic and Phylogenomic Definition of Rhizopus Species.</title>
        <authorList>
            <person name="Gryganskyi A.P."/>
            <person name="Golan J."/>
            <person name="Dolatabadi S."/>
            <person name="Mondo S."/>
            <person name="Robb S."/>
            <person name="Idnurm A."/>
            <person name="Muszewska A."/>
            <person name="Steczkiewicz K."/>
            <person name="Masonjones S."/>
            <person name="Liao H.L."/>
            <person name="Gajdeczka M.T."/>
            <person name="Anike F."/>
            <person name="Vuek A."/>
            <person name="Anishchenko I.M."/>
            <person name="Voigt K."/>
            <person name="de Hoog G.S."/>
            <person name="Smith M.E."/>
            <person name="Heitman J."/>
            <person name="Vilgalys R."/>
            <person name="Stajich J.E."/>
        </authorList>
    </citation>
    <scope>NUCLEOTIDE SEQUENCE [LARGE SCALE GENOMIC DNA]</scope>
    <source>
        <strain evidence="7 8">LSU 92-RS-03</strain>
    </source>
</reference>
<dbReference type="GO" id="GO:0031941">
    <property type="term" value="C:filamentous actin"/>
    <property type="evidence" value="ECO:0007669"/>
    <property type="project" value="TreeGrafter"/>
</dbReference>
<dbReference type="OrthoDB" id="15567at2759"/>
<dbReference type="PANTHER" id="PTHR24214">
    <property type="entry name" value="PDZ AND LIM DOMAIN PROTEIN ZASP"/>
    <property type="match status" value="1"/>
</dbReference>
<dbReference type="GO" id="GO:0003779">
    <property type="term" value="F:actin binding"/>
    <property type="evidence" value="ECO:0007669"/>
    <property type="project" value="TreeGrafter"/>
</dbReference>
<keyword evidence="3 4" id="KW-0440">LIM domain</keyword>
<dbReference type="EMBL" id="PJQM01000191">
    <property type="protein sequence ID" value="RCI06266.1"/>
    <property type="molecule type" value="Genomic_DNA"/>
</dbReference>
<feature type="domain" description="LIM zinc-binding" evidence="6">
    <location>
        <begin position="281"/>
        <end position="340"/>
    </location>
</feature>
<gene>
    <name evidence="7" type="primary">TGFB1I1</name>
    <name evidence="7" type="ORF">CU098_010437</name>
</gene>
<dbReference type="Proteomes" id="UP000253551">
    <property type="component" value="Unassembled WGS sequence"/>
</dbReference>
<evidence type="ECO:0000256" key="2">
    <source>
        <dbReference type="ARBA" id="ARBA00022833"/>
    </source>
</evidence>
<dbReference type="InterPro" id="IPR001781">
    <property type="entry name" value="Znf_LIM"/>
</dbReference>
<dbReference type="AlphaFoldDB" id="A0A367KVP0"/>
<dbReference type="STRING" id="4846.A0A367KVP0"/>
<dbReference type="PANTHER" id="PTHR24214:SF62">
    <property type="entry name" value="LEUPAXIN"/>
    <property type="match status" value="1"/>
</dbReference>
<proteinExistence type="predicted"/>
<dbReference type="Pfam" id="PF00412">
    <property type="entry name" value="LIM"/>
    <property type="match status" value="4"/>
</dbReference>
<organism evidence="7 8">
    <name type="scientific">Rhizopus stolonifer</name>
    <name type="common">Rhizopus nigricans</name>
    <dbReference type="NCBI Taxonomy" id="4846"/>
    <lineage>
        <taxon>Eukaryota</taxon>
        <taxon>Fungi</taxon>
        <taxon>Fungi incertae sedis</taxon>
        <taxon>Mucoromycota</taxon>
        <taxon>Mucoromycotina</taxon>
        <taxon>Mucoromycetes</taxon>
        <taxon>Mucorales</taxon>
        <taxon>Mucorineae</taxon>
        <taxon>Rhizopodaceae</taxon>
        <taxon>Rhizopus</taxon>
    </lineage>
</organism>
<dbReference type="GO" id="GO:0001725">
    <property type="term" value="C:stress fiber"/>
    <property type="evidence" value="ECO:0007669"/>
    <property type="project" value="TreeGrafter"/>
</dbReference>
<dbReference type="CDD" id="cd08368">
    <property type="entry name" value="LIM"/>
    <property type="match status" value="1"/>
</dbReference>
<keyword evidence="1 4" id="KW-0479">Metal-binding</keyword>
<dbReference type="GO" id="GO:0046872">
    <property type="term" value="F:metal ion binding"/>
    <property type="evidence" value="ECO:0007669"/>
    <property type="project" value="UniProtKB-KW"/>
</dbReference>
<feature type="region of interest" description="Disordered" evidence="5">
    <location>
        <begin position="89"/>
        <end position="152"/>
    </location>
</feature>
<dbReference type="PROSITE" id="PS00478">
    <property type="entry name" value="LIM_DOMAIN_1"/>
    <property type="match status" value="3"/>
</dbReference>
<feature type="domain" description="LIM zinc-binding" evidence="6">
    <location>
        <begin position="162"/>
        <end position="221"/>
    </location>
</feature>
<dbReference type="SUPFAM" id="SSF57716">
    <property type="entry name" value="Glucocorticoid receptor-like (DNA-binding domain)"/>
    <property type="match status" value="4"/>
</dbReference>
<feature type="compositionally biased region" description="Pro residues" evidence="5">
    <location>
        <begin position="118"/>
        <end position="147"/>
    </location>
</feature>
<sequence>MTKDQLETYLNGLPKNTSKKDQLKNQLVYPPTIEDQDLGSIRDRMSRLRTATGTVLTTTQAMTPAFPETPKPAIPSKPVFSGDAFEASLTPKSRRSVIQPPRVALKPSTIHTSSPTPVTKPSPPATPPMPVATPPPAVPNSPRPPRPSSDKVSILNPIYAGLDCPGCQQPIKGSVVSAMDRIWHAHCFVCTQCNKTLENEQYFVHDDQPFCAQDYRVLFSLRCDLCHKPIEHSAISALGKHYHEGHFCCTVCDMPFGDYSAFLVHEGRPYCQQDYMKVCGKKCSGCGEYISGEYINALEQPWHKSCFVCTECRQPFTGGSFLVRDNKPYCEKHPNRPSVSSERKPSIPTEKRPSMSTERKPSIPTERKPSISTEREPLADKRPPVLKPKPSIKSDTKSNKTCHHCGDMIDGPCASALGHDYHVHHFQCSQCQRTLSSRVPGKKLDM</sequence>
<dbReference type="SMART" id="SM00132">
    <property type="entry name" value="LIM"/>
    <property type="match status" value="4"/>
</dbReference>